<keyword evidence="2" id="KW-1185">Reference proteome</keyword>
<dbReference type="Proteomes" id="UP000190750">
    <property type="component" value="Unassembled WGS sequence"/>
</dbReference>
<dbReference type="EMBL" id="MTJN01000002">
    <property type="protein sequence ID" value="OOV06693.1"/>
    <property type="molecule type" value="Genomic_DNA"/>
</dbReference>
<gene>
    <name evidence="1" type="ORF">RF819_08105</name>
</gene>
<organism evidence="1 2">
    <name type="scientific">Rhodoferax fermentans</name>
    <dbReference type="NCBI Taxonomy" id="28066"/>
    <lineage>
        <taxon>Bacteria</taxon>
        <taxon>Pseudomonadati</taxon>
        <taxon>Pseudomonadota</taxon>
        <taxon>Betaproteobacteria</taxon>
        <taxon>Burkholderiales</taxon>
        <taxon>Comamonadaceae</taxon>
        <taxon>Rhodoferax</taxon>
    </lineage>
</organism>
<accession>A0A1T1ARR8</accession>
<protein>
    <submittedName>
        <fullName evidence="1">Uncharacterized protein</fullName>
    </submittedName>
</protein>
<dbReference type="AlphaFoldDB" id="A0A1T1ARR8"/>
<name>A0A1T1ARR8_RHOFE</name>
<evidence type="ECO:0000313" key="2">
    <source>
        <dbReference type="Proteomes" id="UP000190750"/>
    </source>
</evidence>
<sequence length="378" mass="42686">MQSPLTGAQIEVTYLIKEVAGSRLGYVEISIPVASALIGHNCFHAGLEVLHWELQCLELLLKIVLLSIGMVEHEIQRYLEHALVMLVECTWDTQTASSKARHALQLRTHAHALALRSLSARRDIGVEDADPRNTKSGTSLLVTLKSGDFFRQYCKPELMRSKRRSRRANHDHYVSDAMKSVISPHMPILESHARNELLAGANTLNYAGIRYLRDMTPETLEHAMVTVWRSLGFCRRGDLNVEALKGSTALDTLKRFEAGEDVVETLPEYRVSRDRLAILAAHGPDIADKQRKKLRFKSANLGRQLQYPRRWSLPDEMRNLVVSERTAPAIIEELHQGLAFVMDGVVPKFDDEAQKQAWLGRWMLFAKSEQLASLHAAN</sequence>
<evidence type="ECO:0000313" key="1">
    <source>
        <dbReference type="EMBL" id="OOV06693.1"/>
    </source>
</evidence>
<proteinExistence type="predicted"/>
<dbReference type="STRING" id="28066.RF819_08105"/>
<reference evidence="1 2" key="1">
    <citation type="submission" date="2017-01" db="EMBL/GenBank/DDBJ databases">
        <title>Genome sequencing of Rhodoferax fermentans JCM 7819.</title>
        <authorList>
            <person name="Kim Y.J."/>
            <person name="Farh M.E.-A."/>
            <person name="Yang D.-C."/>
        </authorList>
    </citation>
    <scope>NUCLEOTIDE SEQUENCE [LARGE SCALE GENOMIC DNA]</scope>
    <source>
        <strain evidence="1 2">JCM 7819</strain>
    </source>
</reference>
<comment type="caution">
    <text evidence="1">The sequence shown here is derived from an EMBL/GenBank/DDBJ whole genome shotgun (WGS) entry which is preliminary data.</text>
</comment>